<sequence>MKKIFLLIFGLIIILGSFFLYSKQSVKEESNIKKVKINNVSIDVDIANTPETRATGLSGRTSLPEGTGMLFIFEESGDYGFWMKNMNFSIDIVWIDSDLRVVGVEKSVSPDTFPQTFHPKQAVKYVLELPARFSDILGVDIGTIVYFET</sequence>
<reference evidence="1 2" key="1">
    <citation type="journal article" date="2016" name="Nat. Commun.">
        <title>Thousands of microbial genomes shed light on interconnected biogeochemical processes in an aquifer system.</title>
        <authorList>
            <person name="Anantharaman K."/>
            <person name="Brown C.T."/>
            <person name="Hug L.A."/>
            <person name="Sharon I."/>
            <person name="Castelle C.J."/>
            <person name="Probst A.J."/>
            <person name="Thomas B.C."/>
            <person name="Singh A."/>
            <person name="Wilkins M.J."/>
            <person name="Karaoz U."/>
            <person name="Brodie E.L."/>
            <person name="Williams K.H."/>
            <person name="Hubbard S.S."/>
            <person name="Banfield J.F."/>
        </authorList>
    </citation>
    <scope>NUCLEOTIDE SEQUENCE [LARGE SCALE GENOMIC DNA]</scope>
</reference>
<evidence type="ECO:0008006" key="3">
    <source>
        <dbReference type="Google" id="ProtNLM"/>
    </source>
</evidence>
<dbReference type="Proteomes" id="UP000177096">
    <property type="component" value="Unassembled WGS sequence"/>
</dbReference>
<gene>
    <name evidence="1" type="ORF">A3I86_01710</name>
</gene>
<dbReference type="Gene3D" id="2.60.120.1140">
    <property type="entry name" value="Protein of unknown function DUF192"/>
    <property type="match status" value="1"/>
</dbReference>
<dbReference type="PANTHER" id="PTHR37953">
    <property type="entry name" value="UPF0127 PROTEIN MJ1496"/>
    <property type="match status" value="1"/>
</dbReference>
<name>A0A1G2UIB0_9BACT</name>
<organism evidence="1 2">
    <name type="scientific">Candidatus Zambryskibacteria bacterium RIFCSPLOWO2_02_FULL_39_14</name>
    <dbReference type="NCBI Taxonomy" id="1802769"/>
    <lineage>
        <taxon>Bacteria</taxon>
        <taxon>Candidatus Zambryskiibacteriota</taxon>
    </lineage>
</organism>
<dbReference type="Pfam" id="PF02643">
    <property type="entry name" value="DUF192"/>
    <property type="match status" value="1"/>
</dbReference>
<evidence type="ECO:0000313" key="2">
    <source>
        <dbReference type="Proteomes" id="UP000177096"/>
    </source>
</evidence>
<dbReference type="EMBL" id="MHWM01000009">
    <property type="protein sequence ID" value="OHB09144.1"/>
    <property type="molecule type" value="Genomic_DNA"/>
</dbReference>
<dbReference type="AlphaFoldDB" id="A0A1G2UIB0"/>
<accession>A0A1G2UIB0</accession>
<dbReference type="InterPro" id="IPR003795">
    <property type="entry name" value="DUF192"/>
</dbReference>
<dbReference type="InterPro" id="IPR038695">
    <property type="entry name" value="Saro_0823-like_sf"/>
</dbReference>
<evidence type="ECO:0000313" key="1">
    <source>
        <dbReference type="EMBL" id="OHB09144.1"/>
    </source>
</evidence>
<comment type="caution">
    <text evidence="1">The sequence shown here is derived from an EMBL/GenBank/DDBJ whole genome shotgun (WGS) entry which is preliminary data.</text>
</comment>
<protein>
    <recommendedName>
        <fullName evidence="3">DUF192 domain-containing protein</fullName>
    </recommendedName>
</protein>
<proteinExistence type="predicted"/>
<dbReference type="PANTHER" id="PTHR37953:SF1">
    <property type="entry name" value="UPF0127 PROTEIN MJ1496"/>
    <property type="match status" value="1"/>
</dbReference>